<organism evidence="2">
    <name type="scientific">Spongospora subterranea</name>
    <dbReference type="NCBI Taxonomy" id="70186"/>
    <lineage>
        <taxon>Eukaryota</taxon>
        <taxon>Sar</taxon>
        <taxon>Rhizaria</taxon>
        <taxon>Endomyxa</taxon>
        <taxon>Phytomyxea</taxon>
        <taxon>Plasmodiophorida</taxon>
        <taxon>Plasmodiophoridae</taxon>
        <taxon>Spongospora</taxon>
    </lineage>
</organism>
<feature type="region of interest" description="Disordered" evidence="1">
    <location>
        <begin position="84"/>
        <end position="107"/>
    </location>
</feature>
<reference evidence="2" key="1">
    <citation type="submission" date="2015-04" db="EMBL/GenBank/DDBJ databases">
        <title>The genome sequence of the plant pathogenic Rhizarian Plasmodiophora brassicae reveals insights in its biotrophic life cycle and the origin of chitin synthesis.</title>
        <authorList>
            <person name="Schwelm A."/>
            <person name="Fogelqvist J."/>
            <person name="Knaust A."/>
            <person name="Julke S."/>
            <person name="Lilja T."/>
            <person name="Dhandapani V."/>
            <person name="Bonilla-Rosso G."/>
            <person name="Karlsson M."/>
            <person name="Shevchenko A."/>
            <person name="Choi S.R."/>
            <person name="Kim H.G."/>
            <person name="Park J.Y."/>
            <person name="Lim Y.P."/>
            <person name="Ludwig-Muller J."/>
            <person name="Dixelius C."/>
        </authorList>
    </citation>
    <scope>NUCLEOTIDE SEQUENCE</scope>
    <source>
        <tissue evidence="2">Potato root galls</tissue>
    </source>
</reference>
<sequence>MGDAHELPPSDNVHAQTESESISVASESESNVIAHRQSVMETENNSDWDESIEDAGVVHQRTSQALEPLPAPRFLIQIRRTFPKKGSSRVSDPGKRRWQNCSTIYNQ</sequence>
<protein>
    <submittedName>
        <fullName evidence="2">Uncharacterized protein</fullName>
    </submittedName>
</protein>
<feature type="region of interest" description="Disordered" evidence="1">
    <location>
        <begin position="1"/>
        <end position="32"/>
    </location>
</feature>
<proteinExistence type="predicted"/>
<name>A0A0H5QYI4_9EUKA</name>
<evidence type="ECO:0000313" key="2">
    <source>
        <dbReference type="EMBL" id="CRZ06726.1"/>
    </source>
</evidence>
<dbReference type="EMBL" id="HACM01006284">
    <property type="protein sequence ID" value="CRZ06726.1"/>
    <property type="molecule type" value="Transcribed_RNA"/>
</dbReference>
<evidence type="ECO:0000256" key="1">
    <source>
        <dbReference type="SAM" id="MobiDB-lite"/>
    </source>
</evidence>
<feature type="compositionally biased region" description="Low complexity" evidence="1">
    <location>
        <begin position="18"/>
        <end position="32"/>
    </location>
</feature>
<dbReference type="AlphaFoldDB" id="A0A0H5QYI4"/>
<accession>A0A0H5QYI4</accession>